<dbReference type="InterPro" id="IPR036704">
    <property type="entry name" value="RraA/RraA-like_sf"/>
</dbReference>
<name>A0A1H3EZ77_9PSEU</name>
<dbReference type="EMBL" id="FNON01000003">
    <property type="protein sequence ID" value="SDX83249.1"/>
    <property type="molecule type" value="Genomic_DNA"/>
</dbReference>
<dbReference type="RefSeq" id="WP_245757379.1">
    <property type="nucleotide sequence ID" value="NZ_FNON01000003.1"/>
</dbReference>
<protein>
    <recommendedName>
        <fullName evidence="7">Putative 4-hydroxy-4-methyl-2-oxoglutarate aldolase</fullName>
        <ecNumber evidence="6">4.1.1.112</ecNumber>
        <ecNumber evidence="5">4.1.3.17</ecNumber>
    </recommendedName>
    <alternativeName>
        <fullName evidence="11">Oxaloacetate decarboxylase</fullName>
    </alternativeName>
    <alternativeName>
        <fullName evidence="9">Regulator of ribonuclease activity homolog</fullName>
    </alternativeName>
    <alternativeName>
        <fullName evidence="10">RraA-like protein</fullName>
    </alternativeName>
</protein>
<dbReference type="EC" id="4.1.3.17" evidence="5"/>
<evidence type="ECO:0000313" key="14">
    <source>
        <dbReference type="EMBL" id="SDX83249.1"/>
    </source>
</evidence>
<evidence type="ECO:0000256" key="9">
    <source>
        <dbReference type="ARBA" id="ARBA00029596"/>
    </source>
</evidence>
<dbReference type="Gene3D" id="3.50.30.40">
    <property type="entry name" value="Ribonuclease E inhibitor RraA/RraA-like"/>
    <property type="match status" value="1"/>
</dbReference>
<proteinExistence type="inferred from homology"/>
<comment type="subunit">
    <text evidence="4">Homotrimer.</text>
</comment>
<dbReference type="GO" id="GO:0047443">
    <property type="term" value="F:4-hydroxy-4-methyl-2-oxoglutarate aldolase activity"/>
    <property type="evidence" value="ECO:0007669"/>
    <property type="project" value="UniProtKB-EC"/>
</dbReference>
<comment type="catalytic activity">
    <reaction evidence="12">
        <text>oxaloacetate + H(+) = pyruvate + CO2</text>
        <dbReference type="Rhea" id="RHEA:15641"/>
        <dbReference type="ChEBI" id="CHEBI:15361"/>
        <dbReference type="ChEBI" id="CHEBI:15378"/>
        <dbReference type="ChEBI" id="CHEBI:16452"/>
        <dbReference type="ChEBI" id="CHEBI:16526"/>
        <dbReference type="EC" id="4.1.1.112"/>
    </reaction>
</comment>
<evidence type="ECO:0000256" key="2">
    <source>
        <dbReference type="ARBA" id="ARBA00001968"/>
    </source>
</evidence>
<feature type="binding site" evidence="13">
    <location>
        <begin position="98"/>
        <end position="101"/>
    </location>
    <ligand>
        <name>substrate</name>
    </ligand>
</feature>
<feature type="binding site" evidence="13">
    <location>
        <position position="120"/>
    </location>
    <ligand>
        <name>substrate</name>
    </ligand>
</feature>
<evidence type="ECO:0000256" key="4">
    <source>
        <dbReference type="ARBA" id="ARBA00011233"/>
    </source>
</evidence>
<accession>A0A1H3EZ77</accession>
<dbReference type="EC" id="4.1.1.112" evidence="6"/>
<dbReference type="GO" id="GO:0008948">
    <property type="term" value="F:oxaloacetate decarboxylase activity"/>
    <property type="evidence" value="ECO:0007669"/>
    <property type="project" value="UniProtKB-EC"/>
</dbReference>
<dbReference type="AlphaFoldDB" id="A0A1H3EZ77"/>
<sequence>MKTLYNDVTRPPKELVEQFVAVLDEYSPSCLVTDARKRVGGIGGLLPVKPHHKIAGPAVTVALSIDDLVDCMPMLTKVQPGDVMVIACHETRRTAMWGGLMSTLSLKAELAGAIVDGAIRDVDEIRDLDFPIWYRSTVPRPSPSQVHDRTEPVQFNVPVVVDGQIINPGDIVVADENGIAVVPSLEAQDVLDGTRMQIGKEKLVRDKINSGATLAELLAEFGHL</sequence>
<evidence type="ECO:0000256" key="1">
    <source>
        <dbReference type="ARBA" id="ARBA00001342"/>
    </source>
</evidence>
<comment type="cofactor">
    <cofactor evidence="13">
        <name>Mg(2+)</name>
        <dbReference type="ChEBI" id="CHEBI:18420"/>
    </cofactor>
</comment>
<dbReference type="Pfam" id="PF03737">
    <property type="entry name" value="RraA-like"/>
    <property type="match status" value="1"/>
</dbReference>
<evidence type="ECO:0000256" key="11">
    <source>
        <dbReference type="ARBA" id="ARBA00032305"/>
    </source>
</evidence>
<evidence type="ECO:0000256" key="7">
    <source>
        <dbReference type="ARBA" id="ARBA00016549"/>
    </source>
</evidence>
<evidence type="ECO:0000256" key="5">
    <source>
        <dbReference type="ARBA" id="ARBA00012213"/>
    </source>
</evidence>
<dbReference type="PANTHER" id="PTHR33254:SF4">
    <property type="entry name" value="4-HYDROXY-4-METHYL-2-OXOGLUTARATE ALDOLASE 3-RELATED"/>
    <property type="match status" value="1"/>
</dbReference>
<keyword evidence="15" id="KW-1185">Reference proteome</keyword>
<evidence type="ECO:0000313" key="15">
    <source>
        <dbReference type="Proteomes" id="UP000199515"/>
    </source>
</evidence>
<dbReference type="CDD" id="cd16841">
    <property type="entry name" value="RraA_family"/>
    <property type="match status" value="1"/>
</dbReference>
<keyword evidence="13" id="KW-0479">Metal-binding</keyword>
<dbReference type="Proteomes" id="UP000199515">
    <property type="component" value="Unassembled WGS sequence"/>
</dbReference>
<keyword evidence="13" id="KW-0460">Magnesium</keyword>
<evidence type="ECO:0000256" key="12">
    <source>
        <dbReference type="ARBA" id="ARBA00047973"/>
    </source>
</evidence>
<dbReference type="PANTHER" id="PTHR33254">
    <property type="entry name" value="4-HYDROXY-4-METHYL-2-OXOGLUTARATE ALDOLASE 3-RELATED"/>
    <property type="match status" value="1"/>
</dbReference>
<dbReference type="GO" id="GO:0046872">
    <property type="term" value="F:metal ion binding"/>
    <property type="evidence" value="ECO:0007669"/>
    <property type="project" value="UniProtKB-KW"/>
</dbReference>
<evidence type="ECO:0000256" key="10">
    <source>
        <dbReference type="ARBA" id="ARBA00030169"/>
    </source>
</evidence>
<evidence type="ECO:0000256" key="6">
    <source>
        <dbReference type="ARBA" id="ARBA00012947"/>
    </source>
</evidence>
<organism evidence="14 15">
    <name type="scientific">Amycolatopsis xylanica</name>
    <dbReference type="NCBI Taxonomy" id="589385"/>
    <lineage>
        <taxon>Bacteria</taxon>
        <taxon>Bacillati</taxon>
        <taxon>Actinomycetota</taxon>
        <taxon>Actinomycetes</taxon>
        <taxon>Pseudonocardiales</taxon>
        <taxon>Pseudonocardiaceae</taxon>
        <taxon>Amycolatopsis</taxon>
    </lineage>
</organism>
<dbReference type="InterPro" id="IPR005493">
    <property type="entry name" value="RraA/RraA-like"/>
</dbReference>
<comment type="function">
    <text evidence="8">Catalyzes the aldol cleavage of 4-hydroxy-4-methyl-2-oxoglutarate (HMG) into 2 molecules of pyruvate. Also contains a secondary oxaloacetate (OAA) decarboxylase activity due to the common pyruvate enolate transition state formed following C-C bond cleavage in the retro-aldol and decarboxylation reactions.</text>
</comment>
<comment type="similarity">
    <text evidence="3">Belongs to the class II aldolase/RraA-like family.</text>
</comment>
<comment type="cofactor">
    <cofactor evidence="2">
        <name>a divalent metal cation</name>
        <dbReference type="ChEBI" id="CHEBI:60240"/>
    </cofactor>
</comment>
<evidence type="ECO:0000256" key="13">
    <source>
        <dbReference type="PIRSR" id="PIRSR605493-1"/>
    </source>
</evidence>
<feature type="binding site" evidence="13">
    <location>
        <position position="121"/>
    </location>
    <ligand>
        <name>Mg(2+)</name>
        <dbReference type="ChEBI" id="CHEBI:18420"/>
    </ligand>
</feature>
<dbReference type="STRING" id="589385.SAMN05421504_1031013"/>
<evidence type="ECO:0000256" key="3">
    <source>
        <dbReference type="ARBA" id="ARBA00008621"/>
    </source>
</evidence>
<evidence type="ECO:0000256" key="8">
    <source>
        <dbReference type="ARBA" id="ARBA00025046"/>
    </source>
</evidence>
<comment type="catalytic activity">
    <reaction evidence="1">
        <text>4-hydroxy-4-methyl-2-oxoglutarate = 2 pyruvate</text>
        <dbReference type="Rhea" id="RHEA:22748"/>
        <dbReference type="ChEBI" id="CHEBI:15361"/>
        <dbReference type="ChEBI" id="CHEBI:58276"/>
        <dbReference type="EC" id="4.1.3.17"/>
    </reaction>
</comment>
<dbReference type="SUPFAM" id="SSF89562">
    <property type="entry name" value="RraA-like"/>
    <property type="match status" value="1"/>
</dbReference>
<reference evidence="14 15" key="1">
    <citation type="submission" date="2016-10" db="EMBL/GenBank/DDBJ databases">
        <authorList>
            <person name="de Groot N.N."/>
        </authorList>
    </citation>
    <scope>NUCLEOTIDE SEQUENCE [LARGE SCALE GENOMIC DNA]</scope>
    <source>
        <strain evidence="14 15">CPCC 202699</strain>
    </source>
</reference>
<gene>
    <name evidence="14" type="ORF">SAMN05421504_1031013</name>
</gene>